<accession>A0A8A3PKT9</accession>
<dbReference type="PANTHER" id="PTHR28088">
    <property type="entry name" value="TRANSCRIPTIONAL ACTIVATOR HAA1-RELATED"/>
    <property type="match status" value="1"/>
</dbReference>
<evidence type="ECO:0000256" key="1">
    <source>
        <dbReference type="ARBA" id="ARBA00004123"/>
    </source>
</evidence>
<name>A0A8A3PKT9_9HELO</name>
<protein>
    <recommendedName>
        <fullName evidence="9">Copper-fist domain-containing protein</fullName>
    </recommendedName>
</protein>
<feature type="compositionally biased region" description="Polar residues" evidence="8">
    <location>
        <begin position="219"/>
        <end position="228"/>
    </location>
</feature>
<dbReference type="GO" id="GO:0005507">
    <property type="term" value="F:copper ion binding"/>
    <property type="evidence" value="ECO:0007669"/>
    <property type="project" value="InterPro"/>
</dbReference>
<dbReference type="AlphaFoldDB" id="A0A8A3PKT9"/>
<dbReference type="GO" id="GO:0006878">
    <property type="term" value="P:intracellular copper ion homeostasis"/>
    <property type="evidence" value="ECO:0007669"/>
    <property type="project" value="TreeGrafter"/>
</dbReference>
<dbReference type="PRINTS" id="PR00617">
    <property type="entry name" value="COPPERFIST"/>
</dbReference>
<dbReference type="GO" id="GO:0005634">
    <property type="term" value="C:nucleus"/>
    <property type="evidence" value="ECO:0007669"/>
    <property type="project" value="UniProtKB-SubCell"/>
</dbReference>
<evidence type="ECO:0000256" key="7">
    <source>
        <dbReference type="ARBA" id="ARBA00023242"/>
    </source>
</evidence>
<evidence type="ECO:0000313" key="11">
    <source>
        <dbReference type="Proteomes" id="UP000672032"/>
    </source>
</evidence>
<dbReference type="GO" id="GO:0045944">
    <property type="term" value="P:positive regulation of transcription by RNA polymerase II"/>
    <property type="evidence" value="ECO:0007669"/>
    <property type="project" value="TreeGrafter"/>
</dbReference>
<keyword evidence="7" id="KW-0539">Nucleus</keyword>
<evidence type="ECO:0000256" key="2">
    <source>
        <dbReference type="ARBA" id="ARBA00022723"/>
    </source>
</evidence>
<evidence type="ECO:0000256" key="8">
    <source>
        <dbReference type="SAM" id="MobiDB-lite"/>
    </source>
</evidence>
<feature type="domain" description="Copper-fist" evidence="9">
    <location>
        <begin position="1"/>
        <end position="40"/>
    </location>
</feature>
<dbReference type="PANTHER" id="PTHR28088:SF9">
    <property type="entry name" value="TRANSCRIPTION FACTOR GRISEA, PUTATIVE (AFU_ORTHOLOGUE AFUA_1G13190)-RELATED"/>
    <property type="match status" value="1"/>
</dbReference>
<dbReference type="FunFam" id="3.90.430.10:FF:000001">
    <property type="entry name" value="Copper fist DNA-binding protein"/>
    <property type="match status" value="1"/>
</dbReference>
<evidence type="ECO:0000256" key="5">
    <source>
        <dbReference type="ARBA" id="ARBA00023015"/>
    </source>
</evidence>
<dbReference type="SUPFAM" id="SSF57879">
    <property type="entry name" value="Zinc domain conserved in yeast copper-regulated transcription factors"/>
    <property type="match status" value="1"/>
</dbReference>
<dbReference type="SMART" id="SM01090">
    <property type="entry name" value="Copper-fist"/>
    <property type="match status" value="1"/>
</dbReference>
<sequence length="261" mass="28876">MPIINENKYSCEPCIRGHRATSCQHSDRLMLLVRKPGRPMQSCEHTLSSCVCGRLEDTSSISRVEKPLSVAVSSKVTPRIRKKKNKAQRGRSVQFQEVQGGVEKTSLPMSVSASASVCKTEGIPKMAAKNLEALVPKVRPKRRRIKQTQGPSPSPANANPHSHTCTRTPEFESTTSNHLPPITHLLTQTHTQTHTHTHTHTQTHTHIQNLHLSYPPYIPSNSQISNLPRPSVNPIPSTRAPVPTRIPSGTSSPYQIRNINS</sequence>
<dbReference type="InterPro" id="IPR001083">
    <property type="entry name" value="Cu_fist_DNA-bd_dom"/>
</dbReference>
<dbReference type="GO" id="GO:0000978">
    <property type="term" value="F:RNA polymerase II cis-regulatory region sequence-specific DNA binding"/>
    <property type="evidence" value="ECO:0007669"/>
    <property type="project" value="TreeGrafter"/>
</dbReference>
<evidence type="ECO:0000256" key="4">
    <source>
        <dbReference type="ARBA" id="ARBA00023008"/>
    </source>
</evidence>
<dbReference type="SMART" id="SM00412">
    <property type="entry name" value="Cu_FIST"/>
    <property type="match status" value="1"/>
</dbReference>
<dbReference type="Pfam" id="PF00649">
    <property type="entry name" value="Copper-fist"/>
    <property type="match status" value="1"/>
</dbReference>
<evidence type="ECO:0000259" key="9">
    <source>
        <dbReference type="PROSITE" id="PS50073"/>
    </source>
</evidence>
<keyword evidence="4" id="KW-0186">Copper</keyword>
<keyword evidence="2" id="KW-0479">Metal-binding</keyword>
<dbReference type="Proteomes" id="UP000672032">
    <property type="component" value="Chromosome 6"/>
</dbReference>
<feature type="region of interest" description="Disordered" evidence="8">
    <location>
        <begin position="212"/>
        <end position="261"/>
    </location>
</feature>
<dbReference type="Gene3D" id="3.90.430.10">
    <property type="entry name" value="Copper fist DNA-binding domain"/>
    <property type="match status" value="1"/>
</dbReference>
<keyword evidence="3" id="KW-0862">Zinc</keyword>
<feature type="compositionally biased region" description="Polar residues" evidence="8">
    <location>
        <begin position="247"/>
        <end position="261"/>
    </location>
</feature>
<feature type="region of interest" description="Disordered" evidence="8">
    <location>
        <begin position="138"/>
        <end position="179"/>
    </location>
</feature>
<dbReference type="InterPro" id="IPR051763">
    <property type="entry name" value="Copper_Homeo_Regul"/>
</dbReference>
<dbReference type="EMBL" id="CP063410">
    <property type="protein sequence ID" value="QSZ36002.1"/>
    <property type="molecule type" value="Genomic_DNA"/>
</dbReference>
<reference evidence="10" key="1">
    <citation type="submission" date="2020-10" db="EMBL/GenBank/DDBJ databases">
        <title>Genome Sequence of Monilinia vaccinii-corymbosi Sheds Light on Mummy Berry Disease Infection of Blueberry and Mating Type.</title>
        <authorList>
            <person name="Yow A.G."/>
            <person name="Zhang Y."/>
            <person name="Bansal K."/>
            <person name="Eacker S.M."/>
            <person name="Sullivan S."/>
            <person name="Liachko I."/>
            <person name="Cubeta M.A."/>
            <person name="Rollins J.A."/>
            <person name="Ashrafi H."/>
        </authorList>
    </citation>
    <scope>NUCLEOTIDE SEQUENCE</scope>
    <source>
        <strain evidence="10">RL-1</strain>
    </source>
</reference>
<dbReference type="OrthoDB" id="5600085at2759"/>
<evidence type="ECO:0000313" key="10">
    <source>
        <dbReference type="EMBL" id="QSZ36002.1"/>
    </source>
</evidence>
<dbReference type="GO" id="GO:0006879">
    <property type="term" value="P:intracellular iron ion homeostasis"/>
    <property type="evidence" value="ECO:0007669"/>
    <property type="project" value="TreeGrafter"/>
</dbReference>
<keyword evidence="11" id="KW-1185">Reference proteome</keyword>
<gene>
    <name evidence="10" type="ORF">DSL72_007126</name>
</gene>
<comment type="subcellular location">
    <subcellularLocation>
        <location evidence="1">Nucleus</location>
    </subcellularLocation>
</comment>
<keyword evidence="5" id="KW-0805">Transcription regulation</keyword>
<organism evidence="10 11">
    <name type="scientific">Monilinia vaccinii-corymbosi</name>
    <dbReference type="NCBI Taxonomy" id="61207"/>
    <lineage>
        <taxon>Eukaryota</taxon>
        <taxon>Fungi</taxon>
        <taxon>Dikarya</taxon>
        <taxon>Ascomycota</taxon>
        <taxon>Pezizomycotina</taxon>
        <taxon>Leotiomycetes</taxon>
        <taxon>Helotiales</taxon>
        <taxon>Sclerotiniaceae</taxon>
        <taxon>Monilinia</taxon>
    </lineage>
</organism>
<evidence type="ECO:0000256" key="3">
    <source>
        <dbReference type="ARBA" id="ARBA00022833"/>
    </source>
</evidence>
<feature type="compositionally biased region" description="Polar residues" evidence="8">
    <location>
        <begin position="165"/>
        <end position="178"/>
    </location>
</feature>
<proteinExistence type="predicted"/>
<dbReference type="PROSITE" id="PS50073">
    <property type="entry name" value="COPPER_FIST_2"/>
    <property type="match status" value="1"/>
</dbReference>
<dbReference type="InterPro" id="IPR036395">
    <property type="entry name" value="Cu_fist_DNA-bd_dom_sf"/>
</dbReference>
<dbReference type="GO" id="GO:0000981">
    <property type="term" value="F:DNA-binding transcription factor activity, RNA polymerase II-specific"/>
    <property type="evidence" value="ECO:0007669"/>
    <property type="project" value="TreeGrafter"/>
</dbReference>
<keyword evidence="6" id="KW-0804">Transcription</keyword>
<evidence type="ECO:0000256" key="6">
    <source>
        <dbReference type="ARBA" id="ARBA00023163"/>
    </source>
</evidence>